<dbReference type="PIRSF" id="PIRSF029792">
    <property type="entry name" value="Pro_racemase"/>
    <property type="match status" value="1"/>
</dbReference>
<feature type="compositionally biased region" description="Basic and acidic residues" evidence="2">
    <location>
        <begin position="1"/>
        <end position="11"/>
    </location>
</feature>
<feature type="region of interest" description="Disordered" evidence="2">
    <location>
        <begin position="1"/>
        <end position="29"/>
    </location>
</feature>
<dbReference type="SUPFAM" id="SSF54506">
    <property type="entry name" value="Diaminopimelate epimerase-like"/>
    <property type="match status" value="1"/>
</dbReference>
<evidence type="ECO:0000256" key="1">
    <source>
        <dbReference type="ARBA" id="ARBA00007529"/>
    </source>
</evidence>
<evidence type="ECO:0000256" key="2">
    <source>
        <dbReference type="SAM" id="MobiDB-lite"/>
    </source>
</evidence>
<dbReference type="Pfam" id="PF05544">
    <property type="entry name" value="Pro_racemase"/>
    <property type="match status" value="1"/>
</dbReference>
<dbReference type="PANTHER" id="PTHR33442">
    <property type="entry name" value="TRANS-3-HYDROXY-L-PROLINE DEHYDRATASE"/>
    <property type="match status" value="1"/>
</dbReference>
<sequence length="367" mass="38932">MSKGRGPDHYRALVPQVPPSTGSGRRFNKLRERPTVRTTDYHTGGEPFRIVVEPPVEIPGTDVADRRARAIGDTDADALRRFLGFEPRGHADMYGGFLVPPDDDRAHLGVLFWHKDGFSTACGHGTIALGAWAVESGRVPAPDDGVTDVVVDVPSGRVTARVRTVGGRVADVEFVNVASYVVETGIEVATAYGPVQVDVAYGGALYASLDVARVGLRVEPASITELIALGREVKRALVDHPAARHASDERLSGIYGTILFEDLGTLAEGPHQRNVTIFADGEVDRSPCGSGTASRVASLVASGALGRDQVLTHDSIVGSRFVARVLGETTADGYAAVLPSITGTAHRTGEHVFVTDPDDTLPGFVLR</sequence>
<reference evidence="4" key="1">
    <citation type="journal article" date="2019" name="Int. J. Syst. Evol. Microbiol.">
        <title>The Global Catalogue of Microorganisms (GCM) 10K type strain sequencing project: providing services to taxonomists for standard genome sequencing and annotation.</title>
        <authorList>
            <consortium name="The Broad Institute Genomics Platform"/>
            <consortium name="The Broad Institute Genome Sequencing Center for Infectious Disease"/>
            <person name="Wu L."/>
            <person name="Ma J."/>
        </authorList>
    </citation>
    <scope>NUCLEOTIDE SEQUENCE [LARGE SCALE GENOMIC DNA]</scope>
    <source>
        <strain evidence="4">JCM 16540</strain>
    </source>
</reference>
<evidence type="ECO:0000313" key="4">
    <source>
        <dbReference type="Proteomes" id="UP001500767"/>
    </source>
</evidence>
<dbReference type="PANTHER" id="PTHR33442:SF1">
    <property type="entry name" value="TRANS-3-HYDROXY-L-PROLINE DEHYDRATASE"/>
    <property type="match status" value="1"/>
</dbReference>
<dbReference type="Proteomes" id="UP001500767">
    <property type="component" value="Unassembled WGS sequence"/>
</dbReference>
<accession>A0ABP6X153</accession>
<name>A0ABP6X153_9ACTN</name>
<protein>
    <submittedName>
        <fullName evidence="3">Proline racemase family protein</fullName>
    </submittedName>
</protein>
<keyword evidence="4" id="KW-1185">Reference proteome</keyword>
<evidence type="ECO:0000313" key="3">
    <source>
        <dbReference type="EMBL" id="GAA3559265.1"/>
    </source>
</evidence>
<dbReference type="Gene3D" id="3.10.310.10">
    <property type="entry name" value="Diaminopimelate Epimerase, Chain A, domain 1"/>
    <property type="match status" value="2"/>
</dbReference>
<proteinExistence type="inferred from homology"/>
<dbReference type="SFLD" id="SFLDS00028">
    <property type="entry name" value="Proline_Racemase"/>
    <property type="match status" value="1"/>
</dbReference>
<gene>
    <name evidence="3" type="ORF">GCM10022197_13330</name>
</gene>
<dbReference type="EMBL" id="BAAAYR010000001">
    <property type="protein sequence ID" value="GAA3559265.1"/>
    <property type="molecule type" value="Genomic_DNA"/>
</dbReference>
<comment type="caution">
    <text evidence="3">The sequence shown here is derived from an EMBL/GenBank/DDBJ whole genome shotgun (WGS) entry which is preliminary data.</text>
</comment>
<organism evidence="3 4">
    <name type="scientific">Microlunatus spumicola</name>
    <dbReference type="NCBI Taxonomy" id="81499"/>
    <lineage>
        <taxon>Bacteria</taxon>
        <taxon>Bacillati</taxon>
        <taxon>Actinomycetota</taxon>
        <taxon>Actinomycetes</taxon>
        <taxon>Propionibacteriales</taxon>
        <taxon>Propionibacteriaceae</taxon>
        <taxon>Microlunatus</taxon>
    </lineage>
</organism>
<comment type="similarity">
    <text evidence="1">Belongs to the proline racemase family.</text>
</comment>
<dbReference type="InterPro" id="IPR008794">
    <property type="entry name" value="Pro_racemase_fam"/>
</dbReference>